<evidence type="ECO:0000313" key="3">
    <source>
        <dbReference type="EMBL" id="MFD0915178.1"/>
    </source>
</evidence>
<proteinExistence type="inferred from homology"/>
<dbReference type="InterPro" id="IPR013780">
    <property type="entry name" value="Glyco_hydro_b"/>
</dbReference>
<evidence type="ECO:0000313" key="4">
    <source>
        <dbReference type="Proteomes" id="UP001597101"/>
    </source>
</evidence>
<dbReference type="Gene3D" id="3.90.400.10">
    <property type="entry name" value="Oligo-1,6-glucosidase, Domain 2"/>
    <property type="match status" value="1"/>
</dbReference>
<accession>A0ABW3FBU5</accession>
<reference evidence="4" key="1">
    <citation type="journal article" date="2019" name="Int. J. Syst. Evol. Microbiol.">
        <title>The Global Catalogue of Microorganisms (GCM) 10K type strain sequencing project: providing services to taxonomists for standard genome sequencing and annotation.</title>
        <authorList>
            <consortium name="The Broad Institute Genomics Platform"/>
            <consortium name="The Broad Institute Genome Sequencing Center for Infectious Disease"/>
            <person name="Wu L."/>
            <person name="Ma J."/>
        </authorList>
    </citation>
    <scope>NUCLEOTIDE SEQUENCE [LARGE SCALE GENOMIC DNA]</scope>
    <source>
        <strain evidence="4">CCUG 60023</strain>
    </source>
</reference>
<dbReference type="PANTHER" id="PTHR10357">
    <property type="entry name" value="ALPHA-AMYLASE FAMILY MEMBER"/>
    <property type="match status" value="1"/>
</dbReference>
<dbReference type="Gene3D" id="2.60.40.1180">
    <property type="entry name" value="Golgi alpha-mannosidase II"/>
    <property type="match status" value="1"/>
</dbReference>
<evidence type="ECO:0000259" key="2">
    <source>
        <dbReference type="SMART" id="SM00642"/>
    </source>
</evidence>
<dbReference type="PANTHER" id="PTHR10357:SF179">
    <property type="entry name" value="NEUTRAL AND BASIC AMINO ACID TRANSPORT PROTEIN RBAT"/>
    <property type="match status" value="1"/>
</dbReference>
<dbReference type="SUPFAM" id="SSF51011">
    <property type="entry name" value="Glycosyl hydrolase domain"/>
    <property type="match status" value="1"/>
</dbReference>
<dbReference type="InterPro" id="IPR006047">
    <property type="entry name" value="GH13_cat_dom"/>
</dbReference>
<feature type="domain" description="Glycosyl hydrolase family 13 catalytic" evidence="2">
    <location>
        <begin position="33"/>
        <end position="425"/>
    </location>
</feature>
<dbReference type="EMBL" id="JBHTJV010000002">
    <property type="protein sequence ID" value="MFD0915178.1"/>
    <property type="molecule type" value="Genomic_DNA"/>
</dbReference>
<name>A0ABW3FBU5_9HYPH</name>
<dbReference type="InterPro" id="IPR017853">
    <property type="entry name" value="GH"/>
</dbReference>
<comment type="similarity">
    <text evidence="1">Belongs to the glycosyl hydrolase 13 family.</text>
</comment>
<dbReference type="Pfam" id="PF00128">
    <property type="entry name" value="Alpha-amylase"/>
    <property type="match status" value="1"/>
</dbReference>
<comment type="caution">
    <text evidence="3">The sequence shown here is derived from an EMBL/GenBank/DDBJ whole genome shotgun (WGS) entry which is preliminary data.</text>
</comment>
<evidence type="ECO:0000256" key="1">
    <source>
        <dbReference type="ARBA" id="ARBA00008061"/>
    </source>
</evidence>
<dbReference type="SUPFAM" id="SSF51445">
    <property type="entry name" value="(Trans)glycosidases"/>
    <property type="match status" value="1"/>
</dbReference>
<dbReference type="CDD" id="cd11330">
    <property type="entry name" value="AmyAc_OligoGlu"/>
    <property type="match status" value="1"/>
</dbReference>
<organism evidence="3 4">
    <name type="scientific">Pseudahrensia aquimaris</name>
    <dbReference type="NCBI Taxonomy" id="744461"/>
    <lineage>
        <taxon>Bacteria</taxon>
        <taxon>Pseudomonadati</taxon>
        <taxon>Pseudomonadota</taxon>
        <taxon>Alphaproteobacteria</taxon>
        <taxon>Hyphomicrobiales</taxon>
        <taxon>Ahrensiaceae</taxon>
        <taxon>Pseudahrensia</taxon>
    </lineage>
</organism>
<dbReference type="Gene3D" id="3.20.20.80">
    <property type="entry name" value="Glycosidases"/>
    <property type="match status" value="1"/>
</dbReference>
<protein>
    <submittedName>
        <fullName evidence="3">Alpha-amylase family glycosyl hydrolase</fullName>
    </submittedName>
</protein>
<dbReference type="RefSeq" id="WP_377211028.1">
    <property type="nucleotide sequence ID" value="NZ_JBHTJV010000002.1"/>
</dbReference>
<keyword evidence="3" id="KW-0378">Hydrolase</keyword>
<sequence length="565" mass="64218">MNVVNDSPTREAPGLVTQHAVDKDWWRGAVIYQIYPRSFQDSNNDGIGDIRGITSRLTYIADLGVDAIWISPFFKSPMKDFGYDVSDYTDVDPMFGSLADFDAMIAEAHRLGLKVMIDQVISHSSDHHDWFTESRSSRENPKADWYVWADAKEDGSPPNNWLSIFGGSAWQWDTSRCQYYLHNFLDSQPDLNFHNMDVQDALLDTVRFWLDRGVDGFRLDTINFYIHDKELRDNPALAPEKRNATIAPAVNPYNYQQHLYDKNQPENLDFLKRFRALLDEYPAAAAVGEVGDAEHGLDIVAQYTADNDKVHMCYAFEFLSPDPLTPERVRGVVEEFETKAPDGWSCWAFSNHDVVRHASRWADQFEDREGYLKMTANLILTLRGSVCLYQGEELGLTEALLSQDDLQDPYGIRFWPVFKGRDGCRTPMVWTHNLKNGGFSEAKPWLPVPPEHLHLSSAMQAADENSLLAHYKELLRFRARHQVFAKGSIRFIDTKPGLLAFERAQGETRITVFINMSDRATELPWKTDKTKLMSAPISEATLEAGMLTIPPYGSAFIAHAAGENS</sequence>
<gene>
    <name evidence="3" type="ORF">ACFQ14_02035</name>
</gene>
<dbReference type="Proteomes" id="UP001597101">
    <property type="component" value="Unassembled WGS sequence"/>
</dbReference>
<dbReference type="GO" id="GO:0016787">
    <property type="term" value="F:hydrolase activity"/>
    <property type="evidence" value="ECO:0007669"/>
    <property type="project" value="UniProtKB-KW"/>
</dbReference>
<keyword evidence="4" id="KW-1185">Reference proteome</keyword>
<dbReference type="InterPro" id="IPR045857">
    <property type="entry name" value="O16G_dom_2"/>
</dbReference>
<dbReference type="SMART" id="SM00642">
    <property type="entry name" value="Aamy"/>
    <property type="match status" value="1"/>
</dbReference>